<proteinExistence type="predicted"/>
<dbReference type="RefSeq" id="WP_156482109.1">
    <property type="nucleotide sequence ID" value="NZ_KQ968742.1"/>
</dbReference>
<organism evidence="1">
    <name type="scientific">Bacteroides intestinalis</name>
    <dbReference type="NCBI Taxonomy" id="329854"/>
    <lineage>
        <taxon>Bacteria</taxon>
        <taxon>Pseudomonadati</taxon>
        <taxon>Bacteroidota</taxon>
        <taxon>Bacteroidia</taxon>
        <taxon>Bacteroidales</taxon>
        <taxon>Bacteroidaceae</taxon>
        <taxon>Bacteroides</taxon>
    </lineage>
</organism>
<dbReference type="EMBL" id="LTDF01000178">
    <property type="protein sequence ID" value="KXT40540.1"/>
    <property type="molecule type" value="Genomic_DNA"/>
</dbReference>
<dbReference type="PATRIC" id="fig|329854.7.peg.5388"/>
<sequence length="55" mass="6195">MIIVRSEQEIFDLLNQCAEAEETGSSIYPGMIYEQGIKAAIEWLVGDIDNHPINE</sequence>
<comment type="caution">
    <text evidence="1">The sequence shown here is derived from an EMBL/GenBank/DDBJ whole genome shotgun (WGS) entry which is preliminary data.</text>
</comment>
<name>A0A139KMZ0_9BACE</name>
<reference evidence="1 2" key="1">
    <citation type="submission" date="2016-02" db="EMBL/GenBank/DDBJ databases">
        <authorList>
            <person name="Wen L."/>
            <person name="He K."/>
            <person name="Yang H."/>
        </authorList>
    </citation>
    <scope>NUCLEOTIDE SEQUENCE [LARGE SCALE GENOMIC DNA]</scope>
    <source>
        <strain evidence="1 2">KLE1704</strain>
    </source>
</reference>
<evidence type="ECO:0000313" key="2">
    <source>
        <dbReference type="Proteomes" id="UP000070319"/>
    </source>
</evidence>
<evidence type="ECO:0000313" key="1">
    <source>
        <dbReference type="EMBL" id="KXT40540.1"/>
    </source>
</evidence>
<dbReference type="AlphaFoldDB" id="A0A139KMZ0"/>
<dbReference type="Proteomes" id="UP000070319">
    <property type="component" value="Unassembled WGS sequence"/>
</dbReference>
<protein>
    <submittedName>
        <fullName evidence="1">Uncharacterized protein</fullName>
    </submittedName>
</protein>
<accession>A0A139KMZ0</accession>
<gene>
    <name evidence="1" type="ORF">HMPREF2531_05316</name>
</gene>